<dbReference type="InterPro" id="IPR036942">
    <property type="entry name" value="Beta-barrel_TonB_sf"/>
</dbReference>
<evidence type="ECO:0000256" key="4">
    <source>
        <dbReference type="ARBA" id="ARBA00022452"/>
    </source>
</evidence>
<dbReference type="GO" id="GO:0044718">
    <property type="term" value="P:siderophore transmembrane transport"/>
    <property type="evidence" value="ECO:0007669"/>
    <property type="project" value="TreeGrafter"/>
</dbReference>
<dbReference type="InterPro" id="IPR039426">
    <property type="entry name" value="TonB-dep_rcpt-like"/>
</dbReference>
<feature type="domain" description="TonB-dependent receptor plug" evidence="14">
    <location>
        <begin position="47"/>
        <end position="144"/>
    </location>
</feature>
<accession>A0A848GCF5</accession>
<evidence type="ECO:0000313" key="15">
    <source>
        <dbReference type="EMBL" id="NML28426.1"/>
    </source>
</evidence>
<dbReference type="Pfam" id="PF00593">
    <property type="entry name" value="TonB_dep_Rec_b-barrel"/>
    <property type="match status" value="1"/>
</dbReference>
<evidence type="ECO:0000256" key="11">
    <source>
        <dbReference type="PROSITE-ProRule" id="PRU01360"/>
    </source>
</evidence>
<keyword evidence="4 11" id="KW-1134">Transmembrane beta strand</keyword>
<keyword evidence="5 11" id="KW-0812">Transmembrane</keyword>
<evidence type="ECO:0000256" key="2">
    <source>
        <dbReference type="ARBA" id="ARBA00009810"/>
    </source>
</evidence>
<feature type="domain" description="TonB-dependent receptor-like beta-barrel" evidence="13">
    <location>
        <begin position="266"/>
        <end position="657"/>
    </location>
</feature>
<evidence type="ECO:0000259" key="14">
    <source>
        <dbReference type="Pfam" id="PF07715"/>
    </source>
</evidence>
<comment type="similarity">
    <text evidence="2 11 12">Belongs to the TonB-dependent receptor family.</text>
</comment>
<evidence type="ECO:0000256" key="5">
    <source>
        <dbReference type="ARBA" id="ARBA00022692"/>
    </source>
</evidence>
<keyword evidence="3 11" id="KW-0813">Transport</keyword>
<dbReference type="Pfam" id="PF07715">
    <property type="entry name" value="Plug"/>
    <property type="match status" value="1"/>
</dbReference>
<dbReference type="GO" id="GO:0009279">
    <property type="term" value="C:cell outer membrane"/>
    <property type="evidence" value="ECO:0007669"/>
    <property type="project" value="UniProtKB-SubCell"/>
</dbReference>
<dbReference type="InterPro" id="IPR012910">
    <property type="entry name" value="Plug_dom"/>
</dbReference>
<evidence type="ECO:0000256" key="9">
    <source>
        <dbReference type="ARBA" id="ARBA00023170"/>
    </source>
</evidence>
<dbReference type="InterPro" id="IPR037066">
    <property type="entry name" value="Plug_dom_sf"/>
</dbReference>
<keyword evidence="7 12" id="KW-0798">TonB box</keyword>
<keyword evidence="9 15" id="KW-0675">Receptor</keyword>
<sequence length="683" mass="74270">MGRVFGGWMLGGVSVLLAGGAGAADGVFELGTVEVVGSPVPSLDPAESVLKAEVLRRFSRDTLGDAVALTPGINLSRNSRNEDIVYLRGFDVRQVPLFIDGIPAYVPYDGYVDFGRFGTSDLAEVRVAKGAASLLYGPNTLGGAINLVSRKPRTALEGDLRAGVGSGGLQTYALNVGSNQGVWYFQLGASYADRKWYPLSSDFSARSVPTSATNGARKVLENGGHRENSYSSDSRLSFKLGLTPNVTDEYAIGYVRQDGSKGNPPYAGNAPGQYLNIGGGANSRFWRWPYWNLESAYFIGNIALGRDHMLKVRAYQDNYDNKILAYTDGSYTSLIANKTNFPSWYSDSTTGASVELASFAFSGHELALAAHYKEDKHADNGLSGTKNYRDVTTSLAAEDTIQLFELWRLRLGLSHDKRDAREVYYWPTGATSGTNWLVEVARSLDGGNEAYASAARKTRFPTIKDRYSARLGSALPNPDLKPEEALNFETGLKGRPWAGARGHAALFYSRIDNLMQAMNILPVSLCNQPGLSAATSCSQLQNIAKARHAGIELSIEQDLGRGWQVGGNYTYLDRENRSSDKPLTDTPRNRVFAYASWKPSDRWEYLGSVEAENGRMVAYGSGNAASYVKLSGHALANLKVVYKPLPAVALEGGASNILDANYALADGYPMPGRMWFANARYRF</sequence>
<dbReference type="Gene3D" id="2.40.170.20">
    <property type="entry name" value="TonB-dependent receptor, beta-barrel domain"/>
    <property type="match status" value="1"/>
</dbReference>
<gene>
    <name evidence="15" type="ORF">HHL15_21930</name>
</gene>
<keyword evidence="10 11" id="KW-0998">Cell outer membrane</keyword>
<dbReference type="PANTHER" id="PTHR30069">
    <property type="entry name" value="TONB-DEPENDENT OUTER MEMBRANE RECEPTOR"/>
    <property type="match status" value="1"/>
</dbReference>
<dbReference type="CDD" id="cd01347">
    <property type="entry name" value="ligand_gated_channel"/>
    <property type="match status" value="1"/>
</dbReference>
<evidence type="ECO:0000256" key="7">
    <source>
        <dbReference type="ARBA" id="ARBA00023077"/>
    </source>
</evidence>
<evidence type="ECO:0000259" key="13">
    <source>
        <dbReference type="Pfam" id="PF00593"/>
    </source>
</evidence>
<dbReference type="SUPFAM" id="SSF56935">
    <property type="entry name" value="Porins"/>
    <property type="match status" value="1"/>
</dbReference>
<dbReference type="PANTHER" id="PTHR30069:SF29">
    <property type="entry name" value="HEMOGLOBIN AND HEMOGLOBIN-HAPTOGLOBIN-BINDING PROTEIN 1-RELATED"/>
    <property type="match status" value="1"/>
</dbReference>
<dbReference type="Proteomes" id="UP000580043">
    <property type="component" value="Unassembled WGS sequence"/>
</dbReference>
<keyword evidence="6" id="KW-0732">Signal</keyword>
<proteinExistence type="inferred from homology"/>
<keyword evidence="8 11" id="KW-0472">Membrane</keyword>
<evidence type="ECO:0000256" key="10">
    <source>
        <dbReference type="ARBA" id="ARBA00023237"/>
    </source>
</evidence>
<reference evidence="15 16" key="1">
    <citation type="submission" date="2020-04" db="EMBL/GenBank/DDBJ databases">
        <title>Zoogloea sp. G-4-1-14 isolated from soil.</title>
        <authorList>
            <person name="Dahal R.H."/>
        </authorList>
    </citation>
    <scope>NUCLEOTIDE SEQUENCE [LARGE SCALE GENOMIC DNA]</scope>
    <source>
        <strain evidence="15 16">G-4-1-14</strain>
    </source>
</reference>
<evidence type="ECO:0000256" key="1">
    <source>
        <dbReference type="ARBA" id="ARBA00004571"/>
    </source>
</evidence>
<organism evidence="15 16">
    <name type="scientific">Zoogloea dura</name>
    <dbReference type="NCBI Taxonomy" id="2728840"/>
    <lineage>
        <taxon>Bacteria</taxon>
        <taxon>Pseudomonadati</taxon>
        <taxon>Pseudomonadota</taxon>
        <taxon>Betaproteobacteria</taxon>
        <taxon>Rhodocyclales</taxon>
        <taxon>Zoogloeaceae</taxon>
        <taxon>Zoogloea</taxon>
    </lineage>
</organism>
<comment type="subcellular location">
    <subcellularLocation>
        <location evidence="1 11">Cell outer membrane</location>
        <topology evidence="1 11">Multi-pass membrane protein</topology>
    </subcellularLocation>
</comment>
<dbReference type="RefSeq" id="WP_169147955.1">
    <property type="nucleotide sequence ID" value="NZ_JABBGA010000027.1"/>
</dbReference>
<name>A0A848GCF5_9RHOO</name>
<dbReference type="EMBL" id="JABBGA010000027">
    <property type="protein sequence ID" value="NML28426.1"/>
    <property type="molecule type" value="Genomic_DNA"/>
</dbReference>
<evidence type="ECO:0000313" key="16">
    <source>
        <dbReference type="Proteomes" id="UP000580043"/>
    </source>
</evidence>
<evidence type="ECO:0000256" key="12">
    <source>
        <dbReference type="RuleBase" id="RU003357"/>
    </source>
</evidence>
<dbReference type="PROSITE" id="PS52016">
    <property type="entry name" value="TONB_DEPENDENT_REC_3"/>
    <property type="match status" value="1"/>
</dbReference>
<dbReference type="InterPro" id="IPR000531">
    <property type="entry name" value="Beta-barrel_TonB"/>
</dbReference>
<comment type="caution">
    <text evidence="15">The sequence shown here is derived from an EMBL/GenBank/DDBJ whole genome shotgun (WGS) entry which is preliminary data.</text>
</comment>
<keyword evidence="16" id="KW-1185">Reference proteome</keyword>
<dbReference type="Gene3D" id="2.170.130.10">
    <property type="entry name" value="TonB-dependent receptor, plug domain"/>
    <property type="match status" value="1"/>
</dbReference>
<dbReference type="AlphaFoldDB" id="A0A848GCF5"/>
<evidence type="ECO:0000256" key="3">
    <source>
        <dbReference type="ARBA" id="ARBA00022448"/>
    </source>
</evidence>
<evidence type="ECO:0000256" key="6">
    <source>
        <dbReference type="ARBA" id="ARBA00022729"/>
    </source>
</evidence>
<dbReference type="GO" id="GO:0015344">
    <property type="term" value="F:siderophore uptake transmembrane transporter activity"/>
    <property type="evidence" value="ECO:0007669"/>
    <property type="project" value="TreeGrafter"/>
</dbReference>
<protein>
    <submittedName>
        <fullName evidence="15">TonB-dependent receptor</fullName>
    </submittedName>
</protein>
<evidence type="ECO:0000256" key="8">
    <source>
        <dbReference type="ARBA" id="ARBA00023136"/>
    </source>
</evidence>